<feature type="transmembrane region" description="Helical" evidence="7">
    <location>
        <begin position="37"/>
        <end position="60"/>
    </location>
</feature>
<feature type="compositionally biased region" description="Basic and acidic residues" evidence="6">
    <location>
        <begin position="86"/>
        <end position="105"/>
    </location>
</feature>
<reference evidence="9 10" key="1">
    <citation type="journal article" date="2012" name="J. Bacteriol.">
        <title>Complete Genome Sequence of the Beer Spoilage Organism Pediococcus claussenii ATCC BAA-344T.</title>
        <authorList>
            <person name="Pittet V."/>
            <person name="Abegunde T."/>
            <person name="Marfleet T."/>
            <person name="Haakensen M."/>
            <person name="Morrow K."/>
            <person name="Jayaprakash T."/>
            <person name="Schroeder K."/>
            <person name="Trost B."/>
            <person name="Byrns S."/>
            <person name="Bergsveinson J."/>
            <person name="Kusalik A."/>
            <person name="Ziola B."/>
        </authorList>
    </citation>
    <scope>NUCLEOTIDE SEQUENCE [LARGE SCALE GENOMIC DNA]</scope>
    <source>
        <strain evidence="9 10">ATCC BAA-344</strain>
    </source>
</reference>
<evidence type="ECO:0000256" key="7">
    <source>
        <dbReference type="SAM" id="Phobius"/>
    </source>
</evidence>
<accession>G8PC12</accession>
<feature type="domain" description="Phage shock protein PspC N-terminal" evidence="8">
    <location>
        <begin position="7"/>
        <end position="62"/>
    </location>
</feature>
<dbReference type="AlphaFoldDB" id="G8PC12"/>
<dbReference type="HOGENOM" id="CLU_143433_0_0_9"/>
<comment type="subcellular location">
    <subcellularLocation>
        <location evidence="1">Cell membrane</location>
        <topology evidence="1">Single-pass membrane protein</topology>
    </subcellularLocation>
</comment>
<evidence type="ECO:0000256" key="1">
    <source>
        <dbReference type="ARBA" id="ARBA00004162"/>
    </source>
</evidence>
<evidence type="ECO:0000256" key="3">
    <source>
        <dbReference type="ARBA" id="ARBA00022692"/>
    </source>
</evidence>
<dbReference type="PANTHER" id="PTHR33885:SF3">
    <property type="entry name" value="PHAGE SHOCK PROTEIN C"/>
    <property type="match status" value="1"/>
</dbReference>
<dbReference type="RefSeq" id="WP_014215028.1">
    <property type="nucleotide sequence ID" value="NC_016605.1"/>
</dbReference>
<keyword evidence="3 7" id="KW-0812">Transmembrane</keyword>
<dbReference type="STRING" id="701521.PECL_530"/>
<evidence type="ECO:0000313" key="10">
    <source>
        <dbReference type="Proteomes" id="UP000005444"/>
    </source>
</evidence>
<evidence type="ECO:0000256" key="2">
    <source>
        <dbReference type="ARBA" id="ARBA00022475"/>
    </source>
</evidence>
<evidence type="ECO:0000256" key="4">
    <source>
        <dbReference type="ARBA" id="ARBA00022989"/>
    </source>
</evidence>
<evidence type="ECO:0000256" key="6">
    <source>
        <dbReference type="SAM" id="MobiDB-lite"/>
    </source>
</evidence>
<evidence type="ECO:0000313" key="9">
    <source>
        <dbReference type="EMBL" id="AEV94831.1"/>
    </source>
</evidence>
<sequence length="105" mass="11895">MNSNEKRKLLKSNDRIFTGVAGGFAEYLNLDKTLMRLIFAALILISHGLGLIVYIILAFAMSDKSNYQKGFFSSMRDGMRGQAQNDSKKRKEIKNVEEKDVSDDK</sequence>
<keyword evidence="4 7" id="KW-1133">Transmembrane helix</keyword>
<dbReference type="Pfam" id="PF04024">
    <property type="entry name" value="PspC"/>
    <property type="match status" value="1"/>
</dbReference>
<organism evidence="9 10">
    <name type="scientific">Pediococcus claussenii (strain ATCC BAA-344 / DSM 14800 / JCM 18046 / KCTC 3811 / LMG 21948 / P06)</name>
    <dbReference type="NCBI Taxonomy" id="701521"/>
    <lineage>
        <taxon>Bacteria</taxon>
        <taxon>Bacillati</taxon>
        <taxon>Bacillota</taxon>
        <taxon>Bacilli</taxon>
        <taxon>Lactobacillales</taxon>
        <taxon>Lactobacillaceae</taxon>
        <taxon>Pediococcus</taxon>
    </lineage>
</organism>
<keyword evidence="2" id="KW-1003">Cell membrane</keyword>
<feature type="region of interest" description="Disordered" evidence="6">
    <location>
        <begin position="78"/>
        <end position="105"/>
    </location>
</feature>
<dbReference type="Proteomes" id="UP000005444">
    <property type="component" value="Chromosome"/>
</dbReference>
<protein>
    <submittedName>
        <fullName evidence="9">PspC domain protein</fullName>
    </submittedName>
</protein>
<dbReference type="eggNOG" id="COG1983">
    <property type="taxonomic scope" value="Bacteria"/>
</dbReference>
<dbReference type="EMBL" id="CP003137">
    <property type="protein sequence ID" value="AEV94831.1"/>
    <property type="molecule type" value="Genomic_DNA"/>
</dbReference>
<name>G8PC12_PEDCP</name>
<evidence type="ECO:0000256" key="5">
    <source>
        <dbReference type="ARBA" id="ARBA00023136"/>
    </source>
</evidence>
<evidence type="ECO:0000259" key="8">
    <source>
        <dbReference type="Pfam" id="PF04024"/>
    </source>
</evidence>
<dbReference type="GO" id="GO:0005886">
    <property type="term" value="C:plasma membrane"/>
    <property type="evidence" value="ECO:0007669"/>
    <property type="project" value="UniProtKB-SubCell"/>
</dbReference>
<dbReference type="InterPro" id="IPR007168">
    <property type="entry name" value="Phageshock_PspC_N"/>
</dbReference>
<proteinExistence type="predicted"/>
<keyword evidence="10" id="KW-1185">Reference proteome</keyword>
<dbReference type="PATRIC" id="fig|701521.8.peg.508"/>
<dbReference type="InterPro" id="IPR052027">
    <property type="entry name" value="PspC"/>
</dbReference>
<gene>
    <name evidence="9" type="ordered locus">PECL_530</name>
</gene>
<keyword evidence="5 7" id="KW-0472">Membrane</keyword>
<dbReference type="PANTHER" id="PTHR33885">
    <property type="entry name" value="PHAGE SHOCK PROTEIN C"/>
    <property type="match status" value="1"/>
</dbReference>
<dbReference type="KEGG" id="pce:PECL_530"/>